<keyword evidence="3" id="KW-1185">Reference proteome</keyword>
<accession>A0AAN9QXY7</accession>
<feature type="domain" description="BRCT" evidence="1">
    <location>
        <begin position="90"/>
        <end position="168"/>
    </location>
</feature>
<dbReference type="PANTHER" id="PTHR47576">
    <property type="entry name" value="BRCT DOMAIN DNA REPAIR PROTEIN-RELATED"/>
    <property type="match status" value="1"/>
</dbReference>
<dbReference type="AlphaFoldDB" id="A0AAN9QXY7"/>
<protein>
    <recommendedName>
        <fullName evidence="1">BRCT domain-containing protein</fullName>
    </recommendedName>
</protein>
<dbReference type="EMBL" id="JAYMYQ010000002">
    <property type="protein sequence ID" value="KAK7351321.1"/>
    <property type="molecule type" value="Genomic_DNA"/>
</dbReference>
<evidence type="ECO:0000313" key="2">
    <source>
        <dbReference type="EMBL" id="KAK7351321.1"/>
    </source>
</evidence>
<sequence>MISGFKPCILIFVIVMTWMRFLLSAAVRLSESHYSVKSYGDNNIRFDDLKPLPGYTNTENYCLPSRIHENIHANSVEEIQRFSGRASNRSQDSTLSGCSIYVDPGISSELRNKVVETASREGASLVEQWFVGCNVSHVVTEGASIQRYLGYSSNLVTPLWILKTAKEKYVQRLVHISVDLARQVSLTLEDIDNSFSGKEVIKRKVRDDLQGSENEVSYKERQQIVNSAKIGVRNRRGRRMQTCQTPIRPITPNNLLDSICWTVSEPTSTASIYTDSFSVEDPSENHNPIFFDAKGDGKDSEASFSNSTRPLTESEKSELIFKSHFLTILFPIDRFAEMGPSSRTYFSQSGFTCLQVLDHIHTFYQENMSSQEVEAAIHSDSRHADRLRSVYSSKETAERGFVMFKRVDFLGSRTSFEMLKRVTGDNNSNVYELLIRA</sequence>
<evidence type="ECO:0000313" key="3">
    <source>
        <dbReference type="Proteomes" id="UP001367508"/>
    </source>
</evidence>
<name>A0AAN9QXY7_CANGL</name>
<dbReference type="PROSITE" id="PS50172">
    <property type="entry name" value="BRCT"/>
    <property type="match status" value="1"/>
</dbReference>
<dbReference type="InterPro" id="IPR001357">
    <property type="entry name" value="BRCT_dom"/>
</dbReference>
<reference evidence="2 3" key="1">
    <citation type="submission" date="2024-01" db="EMBL/GenBank/DDBJ databases">
        <title>The genomes of 5 underutilized Papilionoideae crops provide insights into root nodulation and disease resistanc.</title>
        <authorList>
            <person name="Jiang F."/>
        </authorList>
    </citation>
    <scope>NUCLEOTIDE SEQUENCE [LARGE SCALE GENOMIC DNA]</scope>
    <source>
        <strain evidence="2">LVBAO_FW01</strain>
        <tissue evidence="2">Leaves</tissue>
    </source>
</reference>
<dbReference type="Proteomes" id="UP001367508">
    <property type="component" value="Unassembled WGS sequence"/>
</dbReference>
<dbReference type="PANTHER" id="PTHR47576:SF2">
    <property type="entry name" value="BRCT DOMAIN DNA REPAIR PROTEIN-RELATED"/>
    <property type="match status" value="1"/>
</dbReference>
<dbReference type="Pfam" id="PF20415">
    <property type="entry name" value="DUF6699"/>
    <property type="match status" value="1"/>
</dbReference>
<gene>
    <name evidence="2" type="ORF">VNO77_10676</name>
</gene>
<proteinExistence type="predicted"/>
<dbReference type="InterPro" id="IPR046522">
    <property type="entry name" value="DUF6699"/>
</dbReference>
<organism evidence="2 3">
    <name type="scientific">Canavalia gladiata</name>
    <name type="common">Sword bean</name>
    <name type="synonym">Dolichos gladiatus</name>
    <dbReference type="NCBI Taxonomy" id="3824"/>
    <lineage>
        <taxon>Eukaryota</taxon>
        <taxon>Viridiplantae</taxon>
        <taxon>Streptophyta</taxon>
        <taxon>Embryophyta</taxon>
        <taxon>Tracheophyta</taxon>
        <taxon>Spermatophyta</taxon>
        <taxon>Magnoliopsida</taxon>
        <taxon>eudicotyledons</taxon>
        <taxon>Gunneridae</taxon>
        <taxon>Pentapetalae</taxon>
        <taxon>rosids</taxon>
        <taxon>fabids</taxon>
        <taxon>Fabales</taxon>
        <taxon>Fabaceae</taxon>
        <taxon>Papilionoideae</taxon>
        <taxon>50 kb inversion clade</taxon>
        <taxon>NPAAA clade</taxon>
        <taxon>indigoferoid/millettioid clade</taxon>
        <taxon>Phaseoleae</taxon>
        <taxon>Canavalia</taxon>
    </lineage>
</organism>
<evidence type="ECO:0000259" key="1">
    <source>
        <dbReference type="PROSITE" id="PS50172"/>
    </source>
</evidence>
<comment type="caution">
    <text evidence="2">The sequence shown here is derived from an EMBL/GenBank/DDBJ whole genome shotgun (WGS) entry which is preliminary data.</text>
</comment>